<dbReference type="PROSITE" id="PS51918">
    <property type="entry name" value="RADICAL_SAM"/>
    <property type="match status" value="1"/>
</dbReference>
<name>A0A6G8F3F7_9PROT</name>
<dbReference type="AlphaFoldDB" id="A0A6G8F3F7"/>
<keyword evidence="6" id="KW-0560">Oxidoreductase</keyword>
<comment type="cofactor">
    <cofactor evidence="1">
        <name>[4Fe-4S] cluster</name>
        <dbReference type="ChEBI" id="CHEBI:49883"/>
    </cofactor>
</comment>
<dbReference type="PANTHER" id="PTHR30352">
    <property type="entry name" value="PYRUVATE FORMATE-LYASE-ACTIVATING ENZYME"/>
    <property type="match status" value="1"/>
</dbReference>
<evidence type="ECO:0000259" key="9">
    <source>
        <dbReference type="PROSITE" id="PS51918"/>
    </source>
</evidence>
<dbReference type="SUPFAM" id="SSF102114">
    <property type="entry name" value="Radical SAM enzymes"/>
    <property type="match status" value="1"/>
</dbReference>
<dbReference type="CDD" id="cd01335">
    <property type="entry name" value="Radical_SAM"/>
    <property type="match status" value="1"/>
</dbReference>
<evidence type="ECO:0000256" key="8">
    <source>
        <dbReference type="ARBA" id="ARBA00023014"/>
    </source>
</evidence>
<dbReference type="InterPro" id="IPR012840">
    <property type="entry name" value="NrdG2"/>
</dbReference>
<dbReference type="Pfam" id="PF04055">
    <property type="entry name" value="Radical_SAM"/>
    <property type="match status" value="1"/>
</dbReference>
<feature type="domain" description="Radical SAM core" evidence="9">
    <location>
        <begin position="18"/>
        <end position="234"/>
    </location>
</feature>
<evidence type="ECO:0000256" key="5">
    <source>
        <dbReference type="ARBA" id="ARBA00022723"/>
    </source>
</evidence>
<reference evidence="10" key="1">
    <citation type="journal article" date="2020" name="J. ISSAAS">
        <title>Lactobacilli and other gastrointestinal microbiota of Peromyscus leucopus, reservoir host for agents of Lyme disease and other zoonoses in North America.</title>
        <authorList>
            <person name="Milovic A."/>
            <person name="Bassam K."/>
            <person name="Shao H."/>
            <person name="Chatzistamou I."/>
            <person name="Tufts D.M."/>
            <person name="Diuk-Wasser M."/>
            <person name="Barbour A.G."/>
        </authorList>
    </citation>
    <scope>NUCLEOTIDE SEQUENCE</scope>
    <source>
        <strain evidence="10">LL90</strain>
    </source>
</reference>
<evidence type="ECO:0000256" key="1">
    <source>
        <dbReference type="ARBA" id="ARBA00001966"/>
    </source>
</evidence>
<keyword evidence="4" id="KW-0949">S-adenosyl-L-methionine</keyword>
<evidence type="ECO:0000256" key="2">
    <source>
        <dbReference type="ARBA" id="ARBA00009777"/>
    </source>
</evidence>
<dbReference type="GO" id="GO:0016491">
    <property type="term" value="F:oxidoreductase activity"/>
    <property type="evidence" value="ECO:0007669"/>
    <property type="project" value="UniProtKB-KW"/>
</dbReference>
<dbReference type="InterPro" id="IPR058240">
    <property type="entry name" value="rSAM_sf"/>
</dbReference>
<dbReference type="EMBL" id="MN990731">
    <property type="protein sequence ID" value="QIM10611.1"/>
    <property type="molecule type" value="Genomic_DNA"/>
</dbReference>
<dbReference type="PANTHER" id="PTHR30352:SF13">
    <property type="entry name" value="GLYCYL-RADICAL ENZYME ACTIVATING ENZYME YJJW-RELATED"/>
    <property type="match status" value="1"/>
</dbReference>
<dbReference type="GO" id="GO:0051539">
    <property type="term" value="F:4 iron, 4 sulfur cluster binding"/>
    <property type="evidence" value="ECO:0007669"/>
    <property type="project" value="UniProtKB-KW"/>
</dbReference>
<evidence type="ECO:0000256" key="3">
    <source>
        <dbReference type="ARBA" id="ARBA00022485"/>
    </source>
</evidence>
<keyword evidence="3" id="KW-0004">4Fe-4S</keyword>
<evidence type="ECO:0000256" key="6">
    <source>
        <dbReference type="ARBA" id="ARBA00023002"/>
    </source>
</evidence>
<keyword evidence="7" id="KW-0408">Iron</keyword>
<proteinExistence type="inferred from homology"/>
<accession>A0A6G8F3F7</accession>
<dbReference type="InterPro" id="IPR034457">
    <property type="entry name" value="Organic_radical-activating"/>
</dbReference>
<evidence type="ECO:0000256" key="7">
    <source>
        <dbReference type="ARBA" id="ARBA00023004"/>
    </source>
</evidence>
<evidence type="ECO:0000313" key="10">
    <source>
        <dbReference type="EMBL" id="QIM10611.1"/>
    </source>
</evidence>
<dbReference type="Gene3D" id="3.20.20.70">
    <property type="entry name" value="Aldolase class I"/>
    <property type="match status" value="1"/>
</dbReference>
<dbReference type="GO" id="GO:0046872">
    <property type="term" value="F:metal ion binding"/>
    <property type="evidence" value="ECO:0007669"/>
    <property type="project" value="UniProtKB-KW"/>
</dbReference>
<dbReference type="SFLD" id="SFLDG01094">
    <property type="entry name" value="Uncharacterised_Radical_SAM_Su"/>
    <property type="match status" value="1"/>
</dbReference>
<keyword evidence="8" id="KW-0411">Iron-sulfur</keyword>
<sequence>MTRNPIKVGGVETFSTVDFPDKISAVVFMQGCPWRCPFCHNAVLQDTAADSGFLWPKFVEFLQTRKKVLDGVVFSGGEPLVQDGLENAIREVKDLGFLIGLHTGGYRPEHLSKILPLLDWVGLDIKAPLDVERYTRAIGINAQPQLPHIRRSLQLLLESGIDFECRTTCDPRILSISDVKEIGDSLADAGVNKYFLQKYRPIPEDTQTEDAECEKFFMNNELIAYLRSKFGTFDIRK</sequence>
<keyword evidence="5" id="KW-0479">Metal-binding</keyword>
<dbReference type="InterPro" id="IPR013785">
    <property type="entry name" value="Aldolase_TIM"/>
</dbReference>
<dbReference type="InterPro" id="IPR007197">
    <property type="entry name" value="rSAM"/>
</dbReference>
<gene>
    <name evidence="10" type="ORF">PlAlph_5030</name>
</gene>
<comment type="similarity">
    <text evidence="2">Belongs to the organic radical-activating enzymes family.</text>
</comment>
<dbReference type="SFLD" id="SFLDS00029">
    <property type="entry name" value="Radical_SAM"/>
    <property type="match status" value="1"/>
</dbReference>
<dbReference type="PROSITE" id="PS01087">
    <property type="entry name" value="RADICAL_ACTIVATING"/>
    <property type="match status" value="1"/>
</dbReference>
<protein>
    <submittedName>
        <fullName evidence="10">Anaerobic ribonucleoside-triphosphate reductase activating protein</fullName>
    </submittedName>
</protein>
<dbReference type="NCBIfam" id="TIGR02495">
    <property type="entry name" value="NrdG2"/>
    <property type="match status" value="1"/>
</dbReference>
<dbReference type="InterPro" id="IPR001989">
    <property type="entry name" value="Radical_activat_CS"/>
</dbReference>
<organism evidence="10">
    <name type="scientific">uncultured Alphaproteobacteria bacterium</name>
    <dbReference type="NCBI Taxonomy" id="91750"/>
    <lineage>
        <taxon>Bacteria</taxon>
        <taxon>Pseudomonadati</taxon>
        <taxon>Pseudomonadota</taxon>
        <taxon>Alphaproteobacteria</taxon>
        <taxon>environmental samples</taxon>
    </lineage>
</organism>
<evidence type="ECO:0000256" key="4">
    <source>
        <dbReference type="ARBA" id="ARBA00022691"/>
    </source>
</evidence>